<dbReference type="CDD" id="cd11537">
    <property type="entry name" value="NTP-PPase_RS21-C6_like"/>
    <property type="match status" value="1"/>
</dbReference>
<feature type="non-terminal residue" evidence="1">
    <location>
        <position position="1"/>
    </location>
</feature>
<dbReference type="GO" id="GO:0047429">
    <property type="term" value="F:nucleoside triphosphate diphosphatase activity"/>
    <property type="evidence" value="ECO:0007669"/>
    <property type="project" value="InterPro"/>
</dbReference>
<dbReference type="InterPro" id="IPR052555">
    <property type="entry name" value="dCTP_Pyrophosphatase"/>
</dbReference>
<protein>
    <recommendedName>
        <fullName evidence="2">NTP pyrophosphohydrolase MazG putative catalytic core domain-containing protein</fullName>
    </recommendedName>
</protein>
<proteinExistence type="predicted"/>
<dbReference type="AlphaFoldDB" id="A0A381QY80"/>
<accession>A0A381QY80</accession>
<dbReference type="EMBL" id="UINC01001582">
    <property type="protein sequence ID" value="SUZ84120.1"/>
    <property type="molecule type" value="Genomic_DNA"/>
</dbReference>
<reference evidence="1" key="1">
    <citation type="submission" date="2018-05" db="EMBL/GenBank/DDBJ databases">
        <authorList>
            <person name="Lanie J.A."/>
            <person name="Ng W.-L."/>
            <person name="Kazmierczak K.M."/>
            <person name="Andrzejewski T.M."/>
            <person name="Davidsen T.M."/>
            <person name="Wayne K.J."/>
            <person name="Tettelin H."/>
            <person name="Glass J.I."/>
            <person name="Rusch D."/>
            <person name="Podicherti R."/>
            <person name="Tsui H.-C.T."/>
            <person name="Winkler M.E."/>
        </authorList>
    </citation>
    <scope>NUCLEOTIDE SEQUENCE</scope>
</reference>
<dbReference type="Gene3D" id="1.10.287.1080">
    <property type="entry name" value="MazG-like"/>
    <property type="match status" value="1"/>
</dbReference>
<organism evidence="1">
    <name type="scientific">marine metagenome</name>
    <dbReference type="NCBI Taxonomy" id="408172"/>
    <lineage>
        <taxon>unclassified sequences</taxon>
        <taxon>metagenomes</taxon>
        <taxon>ecological metagenomes</taxon>
    </lineage>
</organism>
<dbReference type="PIRSF" id="PIRSF029826">
    <property type="entry name" value="UCP029826_pph"/>
    <property type="match status" value="1"/>
</dbReference>
<gene>
    <name evidence="1" type="ORF">METZ01_LOCUS36974</name>
</gene>
<dbReference type="SUPFAM" id="SSF101386">
    <property type="entry name" value="all-alpha NTP pyrophosphatases"/>
    <property type="match status" value="1"/>
</dbReference>
<dbReference type="InterPro" id="IPR025984">
    <property type="entry name" value="DCTPP"/>
</dbReference>
<dbReference type="PANTHER" id="PTHR46523:SF1">
    <property type="entry name" value="DCTP PYROPHOSPHATASE 1"/>
    <property type="match status" value="1"/>
</dbReference>
<dbReference type="GO" id="GO:0009143">
    <property type="term" value="P:nucleoside triphosphate catabolic process"/>
    <property type="evidence" value="ECO:0007669"/>
    <property type="project" value="InterPro"/>
</dbReference>
<evidence type="ECO:0000313" key="1">
    <source>
        <dbReference type="EMBL" id="SUZ84120.1"/>
    </source>
</evidence>
<dbReference type="Pfam" id="PF12643">
    <property type="entry name" value="MazG-like"/>
    <property type="match status" value="1"/>
</dbReference>
<sequence length="116" mass="13183">VDTFIQQLSSDIEAFVSARDWHQFHSPKNLSMALSVEAAELVEHFQWLTPDQSEDLSGDQCQAVGEELADILIYTLMVAQRLGIDLEKATVNKMNQNRRKYPVEKARGLTAKYTEL</sequence>
<evidence type="ECO:0008006" key="2">
    <source>
        <dbReference type="Google" id="ProtNLM"/>
    </source>
</evidence>
<dbReference type="PANTHER" id="PTHR46523">
    <property type="entry name" value="DCTP PYROPHOSPHATASE 1"/>
    <property type="match status" value="1"/>
</dbReference>
<name>A0A381QY80_9ZZZZ</name>